<name>A0A367LIK5_9HYPO</name>
<keyword evidence="2" id="KW-0472">Membrane</keyword>
<comment type="caution">
    <text evidence="4">The sequence shown here is derived from an EMBL/GenBank/DDBJ whole genome shotgun (WGS) entry which is preliminary data.</text>
</comment>
<sequence>MRISVFAALPLLASAQDDPLAPYKAQLQKVLNRVVSAIPNPGFHDPVAALEAKMGSMRMSILTLENWKNTLYEPVEPSATVPEEWWVLITGRNKTCYGHCGKVEKAFNETAAQFALVPGSPHMGYLNCDDQPILCNSWAAAAGNVWSFAMLPPPASIEVHKHKLNLTTTTSANIAALREPENKADWVRLDSWFHPFHGKATELGLSVPYGYTLWAFNLVPSWIFMILVSFASRRMMSNRAGNMHNMGAQGRRPGAAAGTGARN</sequence>
<keyword evidence="2" id="KW-1133">Transmembrane helix</keyword>
<evidence type="ECO:0000256" key="3">
    <source>
        <dbReference type="SAM" id="SignalP"/>
    </source>
</evidence>
<feature type="compositionally biased region" description="Low complexity" evidence="1">
    <location>
        <begin position="247"/>
        <end position="263"/>
    </location>
</feature>
<evidence type="ECO:0000313" key="4">
    <source>
        <dbReference type="EMBL" id="RCI14273.1"/>
    </source>
</evidence>
<feature type="transmembrane region" description="Helical" evidence="2">
    <location>
        <begin position="211"/>
        <end position="231"/>
    </location>
</feature>
<evidence type="ECO:0000256" key="1">
    <source>
        <dbReference type="SAM" id="MobiDB-lite"/>
    </source>
</evidence>
<keyword evidence="2" id="KW-0812">Transmembrane</keyword>
<gene>
    <name evidence="4" type="ORF">L249_6151</name>
</gene>
<reference evidence="4 5" key="1">
    <citation type="journal article" date="2015" name="BMC Genomics">
        <title>Insights from the genome of Ophiocordyceps polyrhachis-furcata to pathogenicity and host specificity in insect fungi.</title>
        <authorList>
            <person name="Wichadakul D."/>
            <person name="Kobmoo N."/>
            <person name="Ingsriswang S."/>
            <person name="Tangphatsornruang S."/>
            <person name="Chantasingh D."/>
            <person name="Luangsa-ard J.J."/>
            <person name="Eurwilaichitr L."/>
        </authorList>
    </citation>
    <scope>NUCLEOTIDE SEQUENCE [LARGE SCALE GENOMIC DNA]</scope>
    <source>
        <strain evidence="4 5">BCC 54312</strain>
    </source>
</reference>
<evidence type="ECO:0000256" key="2">
    <source>
        <dbReference type="SAM" id="Phobius"/>
    </source>
</evidence>
<dbReference type="STRING" id="1330021.A0A367LIK5"/>
<dbReference type="OrthoDB" id="1733656at2759"/>
<dbReference type="Proteomes" id="UP000253664">
    <property type="component" value="Unassembled WGS sequence"/>
</dbReference>
<keyword evidence="3" id="KW-0732">Signal</keyword>
<protein>
    <recommendedName>
        <fullName evidence="6">Peptidyl-tRNA hydrolase</fullName>
    </recommendedName>
</protein>
<proteinExistence type="predicted"/>
<dbReference type="EMBL" id="LKCN02000004">
    <property type="protein sequence ID" value="RCI14273.1"/>
    <property type="molecule type" value="Genomic_DNA"/>
</dbReference>
<feature type="signal peptide" evidence="3">
    <location>
        <begin position="1"/>
        <end position="15"/>
    </location>
</feature>
<feature type="region of interest" description="Disordered" evidence="1">
    <location>
        <begin position="243"/>
        <end position="263"/>
    </location>
</feature>
<organism evidence="4 5">
    <name type="scientific">Ophiocordyceps polyrhachis-furcata BCC 54312</name>
    <dbReference type="NCBI Taxonomy" id="1330021"/>
    <lineage>
        <taxon>Eukaryota</taxon>
        <taxon>Fungi</taxon>
        <taxon>Dikarya</taxon>
        <taxon>Ascomycota</taxon>
        <taxon>Pezizomycotina</taxon>
        <taxon>Sordariomycetes</taxon>
        <taxon>Hypocreomycetidae</taxon>
        <taxon>Hypocreales</taxon>
        <taxon>Ophiocordycipitaceae</taxon>
        <taxon>Ophiocordyceps</taxon>
    </lineage>
</organism>
<dbReference type="AlphaFoldDB" id="A0A367LIK5"/>
<evidence type="ECO:0000313" key="5">
    <source>
        <dbReference type="Proteomes" id="UP000253664"/>
    </source>
</evidence>
<feature type="chain" id="PRO_5016727424" description="Peptidyl-tRNA hydrolase" evidence="3">
    <location>
        <begin position="16"/>
        <end position="263"/>
    </location>
</feature>
<keyword evidence="5" id="KW-1185">Reference proteome</keyword>
<accession>A0A367LIK5</accession>
<evidence type="ECO:0008006" key="6">
    <source>
        <dbReference type="Google" id="ProtNLM"/>
    </source>
</evidence>